<sequence>MRALLPARTSARIGVCALAAALTVGLAGSASAATATRTVTDGGTTYNLTLNAPDTLSASGQIITVTGSGYNSAQGVYVALCKIPAAGAKPGPCLGGQDETGTTGASHWVNNLFGGTVANTSKFTAGGSFSANIYVNPVINDQVDCTVDECAIFTKADHFDAEDRKYDVAVPVTFE</sequence>
<evidence type="ECO:0000313" key="3">
    <source>
        <dbReference type="Proteomes" id="UP000481109"/>
    </source>
</evidence>
<proteinExistence type="predicted"/>
<dbReference type="AlphaFoldDB" id="A0A6G4XLY6"/>
<gene>
    <name evidence="2" type="ORF">G6045_22645</name>
</gene>
<feature type="signal peptide" evidence="1">
    <location>
        <begin position="1"/>
        <end position="32"/>
    </location>
</feature>
<name>A0A6G4XLY6_9ACTN</name>
<reference evidence="2 3" key="1">
    <citation type="submission" date="2020-02" db="EMBL/GenBank/DDBJ databases">
        <title>Whole-genome analyses of novel actinobacteria.</title>
        <authorList>
            <person name="Sahin N."/>
            <person name="Tokatli A."/>
        </authorList>
    </citation>
    <scope>NUCLEOTIDE SEQUENCE [LARGE SCALE GENOMIC DNA]</scope>
    <source>
        <strain evidence="2 3">YC504</strain>
    </source>
</reference>
<keyword evidence="1" id="KW-0732">Signal</keyword>
<dbReference type="EMBL" id="JAAKZW010000102">
    <property type="protein sequence ID" value="NGO78438.1"/>
    <property type="molecule type" value="Genomic_DNA"/>
</dbReference>
<organism evidence="2 3">
    <name type="scientific">Streptomyces mesophilus</name>
    <dbReference type="NCBI Taxonomy" id="1775132"/>
    <lineage>
        <taxon>Bacteria</taxon>
        <taxon>Bacillati</taxon>
        <taxon>Actinomycetota</taxon>
        <taxon>Actinomycetes</taxon>
        <taxon>Kitasatosporales</taxon>
        <taxon>Streptomycetaceae</taxon>
        <taxon>Streptomyces</taxon>
    </lineage>
</organism>
<dbReference type="Gene3D" id="2.60.40.230">
    <property type="entry name" value="Neocarzinostatin-like"/>
    <property type="match status" value="1"/>
</dbReference>
<protein>
    <recommendedName>
        <fullName evidence="4">LPXTG cell wall anchor domain-containing protein</fullName>
    </recommendedName>
</protein>
<dbReference type="RefSeq" id="WP_165333889.1">
    <property type="nucleotide sequence ID" value="NZ_JAAKZW010000102.1"/>
</dbReference>
<dbReference type="InterPro" id="IPR027273">
    <property type="entry name" value="Neocarzinostatin-like"/>
</dbReference>
<evidence type="ECO:0000313" key="2">
    <source>
        <dbReference type="EMBL" id="NGO78438.1"/>
    </source>
</evidence>
<keyword evidence="3" id="KW-1185">Reference proteome</keyword>
<evidence type="ECO:0000256" key="1">
    <source>
        <dbReference type="SAM" id="SignalP"/>
    </source>
</evidence>
<evidence type="ECO:0008006" key="4">
    <source>
        <dbReference type="Google" id="ProtNLM"/>
    </source>
</evidence>
<dbReference type="Proteomes" id="UP000481109">
    <property type="component" value="Unassembled WGS sequence"/>
</dbReference>
<dbReference type="SUPFAM" id="SSF49319">
    <property type="entry name" value="Actinoxanthin-like"/>
    <property type="match status" value="1"/>
</dbReference>
<feature type="chain" id="PRO_5026156009" description="LPXTG cell wall anchor domain-containing protein" evidence="1">
    <location>
        <begin position="33"/>
        <end position="175"/>
    </location>
</feature>
<comment type="caution">
    <text evidence="2">The sequence shown here is derived from an EMBL/GenBank/DDBJ whole genome shotgun (WGS) entry which is preliminary data.</text>
</comment>
<accession>A0A6G4XLY6</accession>